<dbReference type="EMBL" id="BFBB01000008">
    <property type="protein sequence ID" value="GBF51462.1"/>
    <property type="molecule type" value="Genomic_DNA"/>
</dbReference>
<dbReference type="Gene3D" id="2.120.10.30">
    <property type="entry name" value="TolB, C-terminal domain"/>
    <property type="match status" value="1"/>
</dbReference>
<dbReference type="Proteomes" id="UP000245133">
    <property type="component" value="Unassembled WGS sequence"/>
</dbReference>
<reference evidence="5 6" key="1">
    <citation type="submission" date="2018-02" db="EMBL/GenBank/DDBJ databases">
        <title>Novel Leptospira species isolated from soil and water in Japan.</title>
        <authorList>
            <person name="Nakao R."/>
            <person name="Masuzawa T."/>
        </authorList>
    </citation>
    <scope>NUCLEOTIDE SEQUENCE [LARGE SCALE GENOMIC DNA]</scope>
    <source>
        <strain evidence="5 6">YH101</strain>
    </source>
</reference>
<evidence type="ECO:0000256" key="1">
    <source>
        <dbReference type="ARBA" id="ARBA00008595"/>
    </source>
</evidence>
<evidence type="ECO:0000313" key="6">
    <source>
        <dbReference type="Proteomes" id="UP000245133"/>
    </source>
</evidence>
<dbReference type="SUPFAM" id="SSF63829">
    <property type="entry name" value="Calcium-dependent phosphotriesterase"/>
    <property type="match status" value="1"/>
</dbReference>
<dbReference type="Pfam" id="PF01731">
    <property type="entry name" value="Arylesterase"/>
    <property type="match status" value="1"/>
</dbReference>
<dbReference type="InterPro" id="IPR051288">
    <property type="entry name" value="Serum_paraoxonase/arylesterase"/>
</dbReference>
<keyword evidence="2" id="KW-0378">Hydrolase</keyword>
<keyword evidence="4" id="KW-0325">Glycoprotein</keyword>
<name>A0A2P2E3I3_9LEPT</name>
<dbReference type="GO" id="GO:0004064">
    <property type="term" value="F:arylesterase activity"/>
    <property type="evidence" value="ECO:0007669"/>
    <property type="project" value="InterPro"/>
</dbReference>
<keyword evidence="3" id="KW-1015">Disulfide bond</keyword>
<dbReference type="AlphaFoldDB" id="A0A2P2E3I3"/>
<organism evidence="5 6">
    <name type="scientific">Leptospira ryugenii</name>
    <dbReference type="NCBI Taxonomy" id="1917863"/>
    <lineage>
        <taxon>Bacteria</taxon>
        <taxon>Pseudomonadati</taxon>
        <taxon>Spirochaetota</taxon>
        <taxon>Spirochaetia</taxon>
        <taxon>Leptospirales</taxon>
        <taxon>Leptospiraceae</taxon>
        <taxon>Leptospira</taxon>
    </lineage>
</organism>
<dbReference type="InterPro" id="IPR011042">
    <property type="entry name" value="6-blade_b-propeller_TolB-like"/>
</dbReference>
<comment type="similarity">
    <text evidence="1">Belongs to the paraoxonase family.</text>
</comment>
<gene>
    <name evidence="5" type="ORF">LPTSP4_30000</name>
</gene>
<comment type="caution">
    <text evidence="5">The sequence shown here is derived from an EMBL/GenBank/DDBJ whole genome shotgun (WGS) entry which is preliminary data.</text>
</comment>
<proteinExistence type="inferred from homology"/>
<keyword evidence="6" id="KW-1185">Reference proteome</keyword>
<evidence type="ECO:0000256" key="3">
    <source>
        <dbReference type="ARBA" id="ARBA00023157"/>
    </source>
</evidence>
<evidence type="ECO:0000256" key="4">
    <source>
        <dbReference type="ARBA" id="ARBA00023180"/>
    </source>
</evidence>
<protein>
    <submittedName>
        <fullName evidence="5">Putative arylesterase</fullName>
    </submittedName>
</protein>
<dbReference type="InterPro" id="IPR002640">
    <property type="entry name" value="Arylesterase"/>
</dbReference>
<dbReference type="PANTHER" id="PTHR11799:SF12">
    <property type="entry name" value="PARAOXONASE-RELATED"/>
    <property type="match status" value="1"/>
</dbReference>
<sequence>MEEIGWLSMVDLSLPLSEQKPLRIKANYPEHFRPHGISYAKVNGKDTLAVISHTLLDETPHRIEIFEHLEGIEWKHTKTLEHPLLTGPNDLFLTESGEIFSSNDRGPENKLMQYVNMIIKRGTADLVYYNGKEFKNLDHKVILGNGVFYRVEKGEEILYRSVFSEKSIHVFKINRTNEGMSLEFRKKIEIGSGPDNIMQDPSGDLYVVGHPSVYSFLKHASSKSMISPSIVYRINQGTDKVDLVYSNDGSEISAASTAYEFGKRIYISQVFEDFLLTCEKP</sequence>
<evidence type="ECO:0000256" key="2">
    <source>
        <dbReference type="ARBA" id="ARBA00022801"/>
    </source>
</evidence>
<accession>A0A2P2E3I3</accession>
<evidence type="ECO:0000313" key="5">
    <source>
        <dbReference type="EMBL" id="GBF51462.1"/>
    </source>
</evidence>
<dbReference type="PANTHER" id="PTHR11799">
    <property type="entry name" value="PARAOXONASE"/>
    <property type="match status" value="1"/>
</dbReference>